<dbReference type="PATRIC" id="fig|1339316.3.peg.1040"/>
<name>A0A015W205_BACFG</name>
<evidence type="ECO:0000313" key="2">
    <source>
        <dbReference type="Proteomes" id="UP000020773"/>
    </source>
</evidence>
<sequence>MKRIFTLYLFILFCLILQAQEELYERVYVHTDKTCYLAGEEVWLKFYTIDTHFRPSSFSKVGYIEISNTERPKAQLKLALDNGSGSGKVKIPTDAPSGIYELTGYTRYMRNEGEKVFFRKSIAVINTFRVSDSDPIELADSAEIYPKGKPATTENIHIKTSRSNYNTRQLVELTINRLPDEVSDLTVSVSRNDSLVTLPPLEESTWRKQVTATPGTFSGKWIPEYEGHIICGQIESPTGETLKQVQNEPISADIAFVGKDIRYVQGQVESGGNTLFYTSHVYGTNDVVAAAWNINGEPFRMNILSPFSEKLPQNLPSLKLYRNKKRLLERSIGIQLQQVTVLDSLDHAIPLQSCYGLQPYLNYNLDEYTRFNTMTETFVEFVRSVIIRKVNGKRRLRVLKEGEKRFNIGNTLVLLDGVPIHDHEDILKYNPRLVKKIEIYNGRYGFGGEVFECMISLTTQRGDLPSIQLSDDSRLTVYECPQLPVTFKMPEYKDATDKKSRRPDFRHTLYWNPSVETEAGIDTTLSFYTSDLEGEFKVVVEGFTLKGELIRGEVNFHVKK</sequence>
<evidence type="ECO:0000313" key="1">
    <source>
        <dbReference type="EMBL" id="EXY92223.1"/>
    </source>
</evidence>
<dbReference type="Proteomes" id="UP000020773">
    <property type="component" value="Unassembled WGS sequence"/>
</dbReference>
<gene>
    <name evidence="1" type="ORF">M125_1072</name>
</gene>
<dbReference type="Gene3D" id="2.60.40.1930">
    <property type="match status" value="1"/>
</dbReference>
<comment type="caution">
    <text evidence="1">The sequence shown here is derived from an EMBL/GenBank/DDBJ whole genome shotgun (WGS) entry which is preliminary data.</text>
</comment>
<protein>
    <submittedName>
        <fullName evidence="1">MG2 domain protein</fullName>
    </submittedName>
</protein>
<proteinExistence type="predicted"/>
<reference evidence="1 2" key="1">
    <citation type="submission" date="2014-02" db="EMBL/GenBank/DDBJ databases">
        <authorList>
            <person name="Sears C."/>
            <person name="Carroll K."/>
            <person name="Sack B.R."/>
            <person name="Qadri F."/>
            <person name="Myers L.L."/>
            <person name="Chung G.-T."/>
            <person name="Escheverria P."/>
            <person name="Fraser C.M."/>
            <person name="Sadzewicz L."/>
            <person name="Shefchek K.A."/>
            <person name="Tallon L."/>
            <person name="Das S.P."/>
            <person name="Daugherty S."/>
            <person name="Mongodin E.F."/>
        </authorList>
    </citation>
    <scope>NUCLEOTIDE SEQUENCE [LARGE SCALE GENOMIC DNA]</scope>
    <source>
        <strain evidence="2">3998T(B)3</strain>
    </source>
</reference>
<dbReference type="RefSeq" id="WP_005784874.1">
    <property type="nucleotide sequence ID" value="NZ_JGDB01000021.1"/>
</dbReference>
<accession>A0A015W205</accession>
<dbReference type="AlphaFoldDB" id="A0A015W205"/>
<organism evidence="1 2">
    <name type="scientific">Bacteroides fragilis str. 3998T(B)3</name>
    <dbReference type="NCBI Taxonomy" id="1339316"/>
    <lineage>
        <taxon>Bacteria</taxon>
        <taxon>Pseudomonadati</taxon>
        <taxon>Bacteroidota</taxon>
        <taxon>Bacteroidia</taxon>
        <taxon>Bacteroidales</taxon>
        <taxon>Bacteroidaceae</taxon>
        <taxon>Bacteroides</taxon>
    </lineage>
</organism>
<dbReference type="EMBL" id="JGDB01000021">
    <property type="protein sequence ID" value="EXY92223.1"/>
    <property type="molecule type" value="Genomic_DNA"/>
</dbReference>